<reference evidence="1" key="1">
    <citation type="submission" date="2018-02" db="EMBL/GenBank/DDBJ databases">
        <title>Rhizophora mucronata_Transcriptome.</title>
        <authorList>
            <person name="Meera S.P."/>
            <person name="Sreeshan A."/>
            <person name="Augustine A."/>
        </authorList>
    </citation>
    <scope>NUCLEOTIDE SEQUENCE</scope>
    <source>
        <tissue evidence="1">Leaf</tissue>
    </source>
</reference>
<sequence>MLLMKSCIGKRFGAHVLLQGKKLSNKWHSSH</sequence>
<dbReference type="EMBL" id="GGEC01070012">
    <property type="protein sequence ID" value="MBX50496.1"/>
    <property type="molecule type" value="Transcribed_RNA"/>
</dbReference>
<evidence type="ECO:0000313" key="1">
    <source>
        <dbReference type="EMBL" id="MBX50496.1"/>
    </source>
</evidence>
<protein>
    <submittedName>
        <fullName evidence="1">Uncharacterized protein</fullName>
    </submittedName>
</protein>
<proteinExistence type="predicted"/>
<dbReference type="AlphaFoldDB" id="A0A2P2P6W8"/>
<name>A0A2P2P6W8_RHIMU</name>
<organism evidence="1">
    <name type="scientific">Rhizophora mucronata</name>
    <name type="common">Asiatic mangrove</name>
    <dbReference type="NCBI Taxonomy" id="61149"/>
    <lineage>
        <taxon>Eukaryota</taxon>
        <taxon>Viridiplantae</taxon>
        <taxon>Streptophyta</taxon>
        <taxon>Embryophyta</taxon>
        <taxon>Tracheophyta</taxon>
        <taxon>Spermatophyta</taxon>
        <taxon>Magnoliopsida</taxon>
        <taxon>eudicotyledons</taxon>
        <taxon>Gunneridae</taxon>
        <taxon>Pentapetalae</taxon>
        <taxon>rosids</taxon>
        <taxon>fabids</taxon>
        <taxon>Malpighiales</taxon>
        <taxon>Rhizophoraceae</taxon>
        <taxon>Rhizophora</taxon>
    </lineage>
</organism>
<accession>A0A2P2P6W8</accession>